<dbReference type="Gene3D" id="3.30.230.10">
    <property type="match status" value="1"/>
</dbReference>
<dbReference type="BioCyc" id="NEQU228908:GJB6-443-MONOMER"/>
<dbReference type="GO" id="GO:0004176">
    <property type="term" value="F:ATP-dependent peptidase activity"/>
    <property type="evidence" value="ECO:0007669"/>
    <property type="project" value="InterPro"/>
</dbReference>
<dbReference type="GO" id="GO:0006508">
    <property type="term" value="P:proteolysis"/>
    <property type="evidence" value="ECO:0007669"/>
    <property type="project" value="InterPro"/>
</dbReference>
<evidence type="ECO:0000259" key="2">
    <source>
        <dbReference type="Pfam" id="PF05362"/>
    </source>
</evidence>
<protein>
    <submittedName>
        <fullName evidence="3">NEQ414</fullName>
    </submittedName>
</protein>
<dbReference type="EnsemblBacteria" id="AAR39260">
    <property type="protein sequence ID" value="AAR39260"/>
    <property type="gene ID" value="NEQ414"/>
</dbReference>
<dbReference type="InterPro" id="IPR020568">
    <property type="entry name" value="Ribosomal_Su5_D2-typ_SF"/>
</dbReference>
<dbReference type="EMBL" id="AE017199">
    <property type="protein sequence ID" value="AAR39260.1"/>
    <property type="molecule type" value="Genomic_DNA"/>
</dbReference>
<feature type="domain" description="Lon proteolytic" evidence="2">
    <location>
        <begin position="33"/>
        <end position="175"/>
    </location>
</feature>
<dbReference type="Pfam" id="PF05362">
    <property type="entry name" value="Lon_C"/>
    <property type="match status" value="1"/>
</dbReference>
<dbReference type="Proteomes" id="UP000000578">
    <property type="component" value="Chromosome"/>
</dbReference>
<name>Q74N33_NANEQ</name>
<gene>
    <name evidence="3" type="ordered locus">NEQ414</name>
</gene>
<evidence type="ECO:0000313" key="3">
    <source>
        <dbReference type="EMBL" id="AAR39260.1"/>
    </source>
</evidence>
<evidence type="ECO:0000313" key="4">
    <source>
        <dbReference type="Proteomes" id="UP000000578"/>
    </source>
</evidence>
<accession>Q74N33</accession>
<organism evidence="3 4">
    <name type="scientific">Nanoarchaeum equitans (strain Kin4-M)</name>
    <dbReference type="NCBI Taxonomy" id="228908"/>
    <lineage>
        <taxon>Archaea</taxon>
        <taxon>Nanobdellota</taxon>
        <taxon>Candidatus Nanoarchaeia</taxon>
        <taxon>Nanoarchaeales</taxon>
        <taxon>Nanoarchaeaceae</taxon>
        <taxon>Nanoarchaeum</taxon>
    </lineage>
</organism>
<proteinExistence type="predicted"/>
<dbReference type="GO" id="GO:0016020">
    <property type="term" value="C:membrane"/>
    <property type="evidence" value="ECO:0007669"/>
    <property type="project" value="UniProtKB-SubCell"/>
</dbReference>
<dbReference type="HOGENOM" id="CLU_1192648_0_0_2"/>
<comment type="subcellular location">
    <subcellularLocation>
        <location evidence="1">Membrane</location>
        <topology evidence="1">Multi-pass membrane protein</topology>
    </subcellularLocation>
</comment>
<sequence>MKLNTLKNLLPIIFFFLGYFFAKSFDKSIEINESKLIEVPAVAIADGGGVLTKIQITAKPGKGHIYLDIKPFSEPTTQQSFYNAVKAAYFVTKSNKKYDFTISVKANTSLIGGPSAGLAVALGVSALLLDKKLKNCVATGVVDSYGNVYPVGGIIEKAKAVMQKYNCFIIPWQNRYYTVYLYKEKCHTILGIKTCTMVLEPKQIDLVQYFKQFNFTIIPVKNLREAINYAIE</sequence>
<keyword evidence="4" id="KW-1185">Reference proteome</keyword>
<dbReference type="InterPro" id="IPR014721">
    <property type="entry name" value="Ribsml_uS5_D2-typ_fold_subgr"/>
</dbReference>
<dbReference type="KEGG" id="neq:NEQ414"/>
<dbReference type="STRING" id="228908.NEQ414"/>
<dbReference type="InterPro" id="IPR008269">
    <property type="entry name" value="Lon_proteolytic"/>
</dbReference>
<reference evidence="3 4" key="1">
    <citation type="journal article" date="2003" name="Proc. Natl. Acad. Sci. U.S.A.">
        <title>The genome of Nanoarchaeum equitans: insights into early archaeal evolution and derived parasitism.</title>
        <authorList>
            <person name="Waters E."/>
            <person name="Hohn M.J."/>
            <person name="Ahel I."/>
            <person name="Graham D.E."/>
            <person name="Adams M.D."/>
            <person name="Barnstead M."/>
            <person name="Beeson K.Y."/>
            <person name="Bibbs L."/>
            <person name="Bolanos R."/>
            <person name="Keller M."/>
            <person name="Kretz K."/>
            <person name="Lin X."/>
            <person name="Mathur E."/>
            <person name="Ni J."/>
            <person name="Podar M."/>
            <person name="Richardson T."/>
            <person name="Sutton G.G."/>
            <person name="Simon M."/>
            <person name="Soll D."/>
            <person name="Stetter K.O."/>
            <person name="Short J.M."/>
            <person name="Noordewier M."/>
        </authorList>
    </citation>
    <scope>NUCLEOTIDE SEQUENCE [LARGE SCALE GENOMIC DNA]</scope>
    <source>
        <strain evidence="3 4">Kin4-M</strain>
    </source>
</reference>
<dbReference type="PRINTS" id="PR00830">
    <property type="entry name" value="ENDOLAPTASE"/>
</dbReference>
<evidence type="ECO:0000256" key="1">
    <source>
        <dbReference type="ARBA" id="ARBA00004141"/>
    </source>
</evidence>
<dbReference type="GO" id="GO:0004252">
    <property type="term" value="F:serine-type endopeptidase activity"/>
    <property type="evidence" value="ECO:0007669"/>
    <property type="project" value="InterPro"/>
</dbReference>
<dbReference type="SUPFAM" id="SSF54211">
    <property type="entry name" value="Ribosomal protein S5 domain 2-like"/>
    <property type="match status" value="1"/>
</dbReference>
<dbReference type="AlphaFoldDB" id="Q74N33"/>